<comment type="similarity">
    <text evidence="2">Belongs to the CD36 family.</text>
</comment>
<dbReference type="Proteomes" id="UP000242457">
    <property type="component" value="Unassembled WGS sequence"/>
</dbReference>
<evidence type="ECO:0000313" key="13">
    <source>
        <dbReference type="EMBL" id="PBC26646.1"/>
    </source>
</evidence>
<evidence type="ECO:0000256" key="11">
    <source>
        <dbReference type="ARBA" id="ARBA00023180"/>
    </source>
</evidence>
<dbReference type="PANTHER" id="PTHR11923:SF69">
    <property type="entry name" value="SENSORY NEURON MEMBRANE PROTEIN 1"/>
    <property type="match status" value="1"/>
</dbReference>
<protein>
    <submittedName>
        <fullName evidence="13">Lysosome membrane protein</fullName>
    </submittedName>
</protein>
<keyword evidence="5 12" id="KW-0812">Transmembrane</keyword>
<feature type="transmembrane region" description="Helical" evidence="12">
    <location>
        <begin position="277"/>
        <end position="300"/>
    </location>
</feature>
<evidence type="ECO:0000256" key="10">
    <source>
        <dbReference type="ARBA" id="ARBA00023170"/>
    </source>
</evidence>
<keyword evidence="7 12" id="KW-1133">Transmembrane helix</keyword>
<dbReference type="AlphaFoldDB" id="A0A2A3E5X6"/>
<dbReference type="InterPro" id="IPR002159">
    <property type="entry name" value="CD36_fam"/>
</dbReference>
<keyword evidence="6" id="KW-0552">Olfaction</keyword>
<keyword evidence="14" id="KW-1185">Reference proteome</keyword>
<keyword evidence="3" id="KW-1003">Cell membrane</keyword>
<evidence type="ECO:0000256" key="1">
    <source>
        <dbReference type="ARBA" id="ARBA00004651"/>
    </source>
</evidence>
<dbReference type="PRINTS" id="PR01609">
    <property type="entry name" value="CD36FAMILY"/>
</dbReference>
<dbReference type="GO" id="GO:0005044">
    <property type="term" value="F:scavenger receptor activity"/>
    <property type="evidence" value="ECO:0007669"/>
    <property type="project" value="TreeGrafter"/>
</dbReference>
<evidence type="ECO:0000256" key="2">
    <source>
        <dbReference type="ARBA" id="ARBA00010532"/>
    </source>
</evidence>
<gene>
    <name evidence="13" type="ORF">APICC_09585</name>
</gene>
<evidence type="ECO:0000256" key="7">
    <source>
        <dbReference type="ARBA" id="ARBA00022989"/>
    </source>
</evidence>
<feature type="transmembrane region" description="Helical" evidence="12">
    <location>
        <begin position="31"/>
        <end position="50"/>
    </location>
</feature>
<sequence length="791" mass="87322">MGVTISEQFFFGIVVVSLDLGSLPRINYEDYFGIVPILPLFLVISTAITVEKYEKSNNKLLKKHDKRGLANLEYSLSEPAYHPPEPAIFEPSAPDLGGHLESVIAPVAPPPAVLHPAPAVPVPAVPVPQPVPHPVPVAVPQPVPHPVPVAVPQPVPHPVPVAVPVTKHVPIPIDRAVPVPVDRPVPVPVAVPVPKPYPVHVEKIVHVDRPVPVPFEKPVHVPVDRPVAVPVPVPKPYPVPFEKIVHVDRPYPVHVAVPYHVPKPYPVPCITMKPKKLGIIGGSLLAFGILICAIAFPPFLKSQVKKQIALKDGSEMRELWSNFPVPLDFKIYLFNVTNPMEITAGEKPILEEVGPFFYDEYKQKVDLVDREEDDSLEYNLKATWFFNPSRSEGLTGEEELVVPHVLILSMIKLTLEQQPAAMGILNKAVDNIFKKPSSVFVRAKAREILFDGLPVDCTGKDFATSAICSVLKEKDDALIADGPGRYLFSLFGPKNGTVLPERIRVLRGIKNYKDVGKVTEVNGKTKLDIWGEGNCNEFNGTDSTIFAPLLTEQDEIVSFAPDICRSMGARFDSYTQVKGINTYHYKADLGDMSSNPEEKCFCPTPDSCLTKNLIDLTKCVGAPLIASLPHLLGAEEKYLKMVDGLHPNEEEHGIAMDFEPMTATPLSAHKRLQFNLYLHKVEKFKLMKNFPECLFPIFWVEEGILLGDEFVKKLKTVFKTISIVGFMKWFTIVSGTCVSGAAAALFFKNKDKNKLDITKVTPQKSGEKKWPNQMTISTIQSAAVPPNLDAD</sequence>
<accession>A0A2A3E5X6</accession>
<evidence type="ECO:0000256" key="9">
    <source>
        <dbReference type="ARBA" id="ARBA00023157"/>
    </source>
</evidence>
<dbReference type="PANTHER" id="PTHR11923">
    <property type="entry name" value="SCAVENGER RECEPTOR CLASS B TYPE-1 SR-B1"/>
    <property type="match status" value="1"/>
</dbReference>
<dbReference type="STRING" id="94128.A0A2A3E5X6"/>
<dbReference type="GO" id="GO:0005737">
    <property type="term" value="C:cytoplasm"/>
    <property type="evidence" value="ECO:0007669"/>
    <property type="project" value="TreeGrafter"/>
</dbReference>
<keyword evidence="9" id="KW-1015">Disulfide bond</keyword>
<evidence type="ECO:0000256" key="8">
    <source>
        <dbReference type="ARBA" id="ARBA00023136"/>
    </source>
</evidence>
<evidence type="ECO:0000256" key="5">
    <source>
        <dbReference type="ARBA" id="ARBA00022692"/>
    </source>
</evidence>
<evidence type="ECO:0000256" key="6">
    <source>
        <dbReference type="ARBA" id="ARBA00022725"/>
    </source>
</evidence>
<comment type="subcellular location">
    <subcellularLocation>
        <location evidence="1">Cell membrane</location>
        <topology evidence="1">Multi-pass membrane protein</topology>
    </subcellularLocation>
</comment>
<evidence type="ECO:0000313" key="14">
    <source>
        <dbReference type="Proteomes" id="UP000242457"/>
    </source>
</evidence>
<keyword evidence="4" id="KW-0716">Sensory transduction</keyword>
<name>A0A2A3E5X6_APICC</name>
<evidence type="ECO:0000256" key="3">
    <source>
        <dbReference type="ARBA" id="ARBA00022475"/>
    </source>
</evidence>
<reference evidence="13 14" key="1">
    <citation type="submission" date="2014-07" db="EMBL/GenBank/DDBJ databases">
        <title>Genomic and transcriptomic analysis on Apis cerana provide comprehensive insights into honey bee biology.</title>
        <authorList>
            <person name="Diao Q."/>
            <person name="Sun L."/>
            <person name="Zheng H."/>
            <person name="Zheng H."/>
            <person name="Xu S."/>
            <person name="Wang S."/>
            <person name="Zeng Z."/>
            <person name="Hu F."/>
            <person name="Su S."/>
            <person name="Wu J."/>
        </authorList>
    </citation>
    <scope>NUCLEOTIDE SEQUENCE [LARGE SCALE GENOMIC DNA]</scope>
    <source>
        <tissue evidence="13">Pupae without intestine</tissue>
    </source>
</reference>
<dbReference type="GO" id="GO:0007608">
    <property type="term" value="P:sensory perception of smell"/>
    <property type="evidence" value="ECO:0007669"/>
    <property type="project" value="UniProtKB-KW"/>
</dbReference>
<keyword evidence="11" id="KW-0325">Glycoprotein</keyword>
<evidence type="ECO:0000256" key="4">
    <source>
        <dbReference type="ARBA" id="ARBA00022606"/>
    </source>
</evidence>
<dbReference type="EMBL" id="KZ288377">
    <property type="protein sequence ID" value="PBC26646.1"/>
    <property type="molecule type" value="Genomic_DNA"/>
</dbReference>
<keyword evidence="8 12" id="KW-0472">Membrane</keyword>
<keyword evidence="10" id="KW-0675">Receptor</keyword>
<proteinExistence type="inferred from homology"/>
<dbReference type="Pfam" id="PF01130">
    <property type="entry name" value="CD36"/>
    <property type="match status" value="1"/>
</dbReference>
<dbReference type="OrthoDB" id="10024078at2759"/>
<dbReference type="GO" id="GO:0005886">
    <property type="term" value="C:plasma membrane"/>
    <property type="evidence" value="ECO:0007669"/>
    <property type="project" value="UniProtKB-SubCell"/>
</dbReference>
<evidence type="ECO:0000256" key="12">
    <source>
        <dbReference type="SAM" id="Phobius"/>
    </source>
</evidence>
<feature type="transmembrane region" description="Helical" evidence="12">
    <location>
        <begin position="726"/>
        <end position="747"/>
    </location>
</feature>
<organism evidence="13 14">
    <name type="scientific">Apis cerana cerana</name>
    <name type="common">Oriental honeybee</name>
    <dbReference type="NCBI Taxonomy" id="94128"/>
    <lineage>
        <taxon>Eukaryota</taxon>
        <taxon>Metazoa</taxon>
        <taxon>Ecdysozoa</taxon>
        <taxon>Arthropoda</taxon>
        <taxon>Hexapoda</taxon>
        <taxon>Insecta</taxon>
        <taxon>Pterygota</taxon>
        <taxon>Neoptera</taxon>
        <taxon>Endopterygota</taxon>
        <taxon>Hymenoptera</taxon>
        <taxon>Apocrita</taxon>
        <taxon>Aculeata</taxon>
        <taxon>Apoidea</taxon>
        <taxon>Anthophila</taxon>
        <taxon>Apidae</taxon>
        <taxon>Apis</taxon>
    </lineage>
</organism>